<accession>A0A811ULK2</accession>
<dbReference type="Proteomes" id="UP000606786">
    <property type="component" value="Unassembled WGS sequence"/>
</dbReference>
<dbReference type="EMBL" id="CAJHJT010000012">
    <property type="protein sequence ID" value="CAD6998776.1"/>
    <property type="molecule type" value="Genomic_DNA"/>
</dbReference>
<feature type="transmembrane region" description="Helical" evidence="1">
    <location>
        <begin position="45"/>
        <end position="67"/>
    </location>
</feature>
<organism evidence="2 3">
    <name type="scientific">Ceratitis capitata</name>
    <name type="common">Mediterranean fruit fly</name>
    <name type="synonym">Tephritis capitata</name>
    <dbReference type="NCBI Taxonomy" id="7213"/>
    <lineage>
        <taxon>Eukaryota</taxon>
        <taxon>Metazoa</taxon>
        <taxon>Ecdysozoa</taxon>
        <taxon>Arthropoda</taxon>
        <taxon>Hexapoda</taxon>
        <taxon>Insecta</taxon>
        <taxon>Pterygota</taxon>
        <taxon>Neoptera</taxon>
        <taxon>Endopterygota</taxon>
        <taxon>Diptera</taxon>
        <taxon>Brachycera</taxon>
        <taxon>Muscomorpha</taxon>
        <taxon>Tephritoidea</taxon>
        <taxon>Tephritidae</taxon>
        <taxon>Ceratitis</taxon>
        <taxon>Ceratitis</taxon>
    </lineage>
</organism>
<evidence type="ECO:0000313" key="3">
    <source>
        <dbReference type="Proteomes" id="UP000606786"/>
    </source>
</evidence>
<protein>
    <submittedName>
        <fullName evidence="2">(Mediterranean fruit fly) hypothetical protein</fullName>
    </submittedName>
</protein>
<feature type="transmembrane region" description="Helical" evidence="1">
    <location>
        <begin position="12"/>
        <end position="33"/>
    </location>
</feature>
<keyword evidence="1" id="KW-0812">Transmembrane</keyword>
<dbReference type="AlphaFoldDB" id="A0A811ULK2"/>
<gene>
    <name evidence="2" type="ORF">CCAP1982_LOCUS7330</name>
</gene>
<evidence type="ECO:0000313" key="2">
    <source>
        <dbReference type="EMBL" id="CAD6998776.1"/>
    </source>
</evidence>
<keyword evidence="1" id="KW-0472">Membrane</keyword>
<reference evidence="2" key="1">
    <citation type="submission" date="2020-11" db="EMBL/GenBank/DDBJ databases">
        <authorList>
            <person name="Whitehead M."/>
        </authorList>
    </citation>
    <scope>NUCLEOTIDE SEQUENCE</scope>
    <source>
        <strain evidence="2">EGII</strain>
    </source>
</reference>
<keyword evidence="3" id="KW-1185">Reference proteome</keyword>
<comment type="caution">
    <text evidence="2">The sequence shown here is derived from an EMBL/GenBank/DDBJ whole genome shotgun (WGS) entry which is preliminary data.</text>
</comment>
<keyword evidence="1" id="KW-1133">Transmembrane helix</keyword>
<evidence type="ECO:0000256" key="1">
    <source>
        <dbReference type="SAM" id="Phobius"/>
    </source>
</evidence>
<sequence>MYVFTLLLLLRIHTYIHTVYLLGSSAAISRRTIKMMMFLTLAYKLLWYIFDIYLHTYTRVYLFYIFLYKLPTGEGQSVVRNIRNEYVCILTIADDSNEQLNCINAKRQQYAYIHMYIHVHT</sequence>
<name>A0A811ULK2_CERCA</name>
<proteinExistence type="predicted"/>